<dbReference type="GO" id="GO:0003688">
    <property type="term" value="F:DNA replication origin binding"/>
    <property type="evidence" value="ECO:0007669"/>
    <property type="project" value="TreeGrafter"/>
</dbReference>
<evidence type="ECO:0000313" key="4">
    <source>
        <dbReference type="Proteomes" id="UP000009131"/>
    </source>
</evidence>
<dbReference type="InterPro" id="IPR020796">
    <property type="entry name" value="ORC5"/>
</dbReference>
<reference evidence="3 4" key="2">
    <citation type="journal article" date="2012" name="Open Biol.">
        <title>Characteristics of nucleosomes and linker DNA regions on the genome of the basidiomycete Mixia osmundae revealed by mono- and dinucleosome mapping.</title>
        <authorList>
            <person name="Nishida H."/>
            <person name="Kondo S."/>
            <person name="Matsumoto T."/>
            <person name="Suzuki Y."/>
            <person name="Yoshikawa H."/>
            <person name="Taylor T.D."/>
            <person name="Sugiyama J."/>
        </authorList>
    </citation>
    <scope>NUCLEOTIDE SEQUENCE [LARGE SCALE GENOMIC DNA]</scope>
    <source>
        <strain evidence="4">CBS 9802 / IAM 14324 / JCM 22182 / KY 12970</strain>
    </source>
</reference>
<feature type="domain" description="Origin recognition complex subunit 5 C-terminal" evidence="2">
    <location>
        <begin position="424"/>
        <end position="568"/>
    </location>
</feature>
<dbReference type="GO" id="GO:0006270">
    <property type="term" value="P:DNA replication initiation"/>
    <property type="evidence" value="ECO:0007669"/>
    <property type="project" value="TreeGrafter"/>
</dbReference>
<proteinExistence type="predicted"/>
<feature type="compositionally biased region" description="Polar residues" evidence="1">
    <location>
        <begin position="391"/>
        <end position="411"/>
    </location>
</feature>
<dbReference type="OrthoDB" id="365981at2759"/>
<dbReference type="HOGENOM" id="CLU_462413_0_0_1"/>
<evidence type="ECO:0000256" key="1">
    <source>
        <dbReference type="SAM" id="MobiDB-lite"/>
    </source>
</evidence>
<dbReference type="InterPro" id="IPR047088">
    <property type="entry name" value="ORC5_C"/>
</dbReference>
<protein>
    <recommendedName>
        <fullName evidence="2">Origin recognition complex subunit 5 C-terminal domain-containing protein</fullName>
    </recommendedName>
</protein>
<name>G7E7C2_MIXOS</name>
<gene>
    <name evidence="3" type="primary">Mo05420</name>
    <name evidence="3" type="ORF">E5Q_05420</name>
</gene>
<dbReference type="eggNOG" id="KOG2543">
    <property type="taxonomic scope" value="Eukaryota"/>
</dbReference>
<dbReference type="PANTHER" id="PTHR12705">
    <property type="entry name" value="ORIGIN RECOGNITION COMPLEX SUBUNIT 5"/>
    <property type="match status" value="1"/>
</dbReference>
<dbReference type="InParanoid" id="G7E7C2"/>
<dbReference type="Proteomes" id="UP000009131">
    <property type="component" value="Unassembled WGS sequence"/>
</dbReference>
<dbReference type="AlphaFoldDB" id="G7E7C2"/>
<dbReference type="RefSeq" id="XP_014571285.1">
    <property type="nucleotide sequence ID" value="XM_014715799.1"/>
</dbReference>
<organism evidence="3 4">
    <name type="scientific">Mixia osmundae (strain CBS 9802 / IAM 14324 / JCM 22182 / KY 12970)</name>
    <dbReference type="NCBI Taxonomy" id="764103"/>
    <lineage>
        <taxon>Eukaryota</taxon>
        <taxon>Fungi</taxon>
        <taxon>Dikarya</taxon>
        <taxon>Basidiomycota</taxon>
        <taxon>Pucciniomycotina</taxon>
        <taxon>Mixiomycetes</taxon>
        <taxon>Mixiales</taxon>
        <taxon>Mixiaceae</taxon>
        <taxon>Mixia</taxon>
    </lineage>
</organism>
<sequence length="573" mass="63592">MDRQAYSEALPSLRAQLDELSMLVQTSYPSFYDALPSSSVWVEVTHNFDVLIDVIAACLEPRACTISQKPAVQNCLPKTCLIDCREICSTASLYDRILNGLASWPLTFCAQSGAVKLWNGRRSGCHVVRSRSDEWHVEWTTPTEDAPDNQSARHNTSFQAFCDGLRTVFDLQEQDHTLGSDSQLFAEQQRALPRAIIFTHADLLYDIAGDVDTPLFSSLVRIAELTRRPIVPVFVSSLPSRKLLSRRGYREPSQNLVIHRLETQDAKNILHRHLASQSDDDQNQIRLARPLVELTIQIYENLVGLELSQLIAICDAVWPHVQLRASQLHTADISALYRVIKDILEREREALYGTRFVSMDAAPGSALQLLDQQMPIVASPLYMTPSKRGRSNATQSPTSSACASPSKSPQKATIERRSSPLLSLPVIGRYLAIASYFASYNPAKSDVRMFAVEEPEGGRKKKGGGTRKTAQAPTKRKFAQLQLGPKLFSLGRMLAILEAILDVDDRSLASSVNVDAQIITLLQMGLISRSVAAAPTSIDRLANLKFRSHVTLAQADDLAKTVNLTLSERLWES</sequence>
<dbReference type="GO" id="GO:0005664">
    <property type="term" value="C:nuclear origin of replication recognition complex"/>
    <property type="evidence" value="ECO:0007669"/>
    <property type="project" value="TreeGrafter"/>
</dbReference>
<dbReference type="PANTHER" id="PTHR12705:SF0">
    <property type="entry name" value="ORIGIN RECOGNITION COMPLEX SUBUNIT 5"/>
    <property type="match status" value="1"/>
</dbReference>
<reference evidence="3 4" key="1">
    <citation type="journal article" date="2011" name="J. Gen. Appl. Microbiol.">
        <title>Draft genome sequencing of the enigmatic basidiomycete Mixia osmundae.</title>
        <authorList>
            <person name="Nishida H."/>
            <person name="Nagatsuka Y."/>
            <person name="Sugiyama J."/>
        </authorList>
    </citation>
    <scope>NUCLEOTIDE SEQUENCE [LARGE SCALE GENOMIC DNA]</scope>
    <source>
        <strain evidence="4">CBS 9802 / IAM 14324 / JCM 22182 / KY 12970</strain>
    </source>
</reference>
<keyword evidence="4" id="KW-1185">Reference proteome</keyword>
<comment type="caution">
    <text evidence="3">The sequence shown here is derived from an EMBL/GenBank/DDBJ whole genome shotgun (WGS) entry which is preliminary data.</text>
</comment>
<evidence type="ECO:0000313" key="3">
    <source>
        <dbReference type="EMBL" id="GAA98732.1"/>
    </source>
</evidence>
<dbReference type="Pfam" id="PF14630">
    <property type="entry name" value="ORC5_C"/>
    <property type="match status" value="1"/>
</dbReference>
<feature type="region of interest" description="Disordered" evidence="1">
    <location>
        <begin position="385"/>
        <end position="416"/>
    </location>
</feature>
<dbReference type="EMBL" id="BABT02000163">
    <property type="protein sequence ID" value="GAA98732.1"/>
    <property type="molecule type" value="Genomic_DNA"/>
</dbReference>
<dbReference type="STRING" id="764103.G7E7C2"/>
<evidence type="ECO:0000259" key="2">
    <source>
        <dbReference type="Pfam" id="PF14630"/>
    </source>
</evidence>
<accession>G7E7C2</accession>